<keyword evidence="3" id="KW-1185">Reference proteome</keyword>
<organism evidence="2 3">
    <name type="scientific">Aquibacillus rhizosphaerae</name>
    <dbReference type="NCBI Taxonomy" id="3051431"/>
    <lineage>
        <taxon>Bacteria</taxon>
        <taxon>Bacillati</taxon>
        <taxon>Bacillota</taxon>
        <taxon>Bacilli</taxon>
        <taxon>Bacillales</taxon>
        <taxon>Bacillaceae</taxon>
        <taxon>Aquibacillus</taxon>
    </lineage>
</organism>
<dbReference type="Proteomes" id="UP001235343">
    <property type="component" value="Unassembled WGS sequence"/>
</dbReference>
<dbReference type="InterPro" id="IPR035940">
    <property type="entry name" value="CAP_sf"/>
</dbReference>
<comment type="caution">
    <text evidence="2">The sequence shown here is derived from an EMBL/GenBank/DDBJ whole genome shotgun (WGS) entry which is preliminary data.</text>
</comment>
<dbReference type="EMBL" id="JASTZU010000016">
    <property type="protein sequence ID" value="MDL4839482.1"/>
    <property type="molecule type" value="Genomic_DNA"/>
</dbReference>
<sequence length="360" mass="41187">MRSNLFAAIIFVILLTACSENQISEVEKEDEITKQEEIETPTSSLSDEVVMEEISVGSSYDLVIDMFGMPASENEVEQNGLTDMIYENYQFLMDDKSVIGFRTQQDDVPTKSGISIGDSVNELLNKYPNNTVLTIGSEYYMYDDHYFLLFEVSENIIKSIGLFDRETYLSFYQYTIEEILIASDKFDTPFVESTDNKDESSQVEADTNSEMASNDPTYTDDPSSAEEVVEEEIVEADVEDENVNEPYDPFAEIKELTAFSKTIHIGDDESIVRDFFGKEYVDAMDDDESMNIYDFPPVRFIAWDGIIKFISWGRSGSFEDWETTKGLEEGPHLNNPKKLMLHLIINYYINKEGNSQHTWS</sequence>
<evidence type="ECO:0000256" key="1">
    <source>
        <dbReference type="SAM" id="MobiDB-lite"/>
    </source>
</evidence>
<gene>
    <name evidence="2" type="ORF">QQS35_03280</name>
</gene>
<reference evidence="2 3" key="1">
    <citation type="submission" date="2023-06" db="EMBL/GenBank/DDBJ databases">
        <title>Aquibacillus rhizosphaerae LR5S19.</title>
        <authorList>
            <person name="Sun J.-Q."/>
        </authorList>
    </citation>
    <scope>NUCLEOTIDE SEQUENCE [LARGE SCALE GENOMIC DNA]</scope>
    <source>
        <strain evidence="2 3">LR5S19</strain>
    </source>
</reference>
<dbReference type="PROSITE" id="PS51257">
    <property type="entry name" value="PROKAR_LIPOPROTEIN"/>
    <property type="match status" value="1"/>
</dbReference>
<proteinExistence type="predicted"/>
<dbReference type="RefSeq" id="WP_285930353.1">
    <property type="nucleotide sequence ID" value="NZ_JASTZU010000016.1"/>
</dbReference>
<accession>A0ABT7L2N5</accession>
<protein>
    <recommendedName>
        <fullName evidence="4">DUF4825 domain-containing protein</fullName>
    </recommendedName>
</protein>
<evidence type="ECO:0000313" key="2">
    <source>
        <dbReference type="EMBL" id="MDL4839482.1"/>
    </source>
</evidence>
<evidence type="ECO:0008006" key="4">
    <source>
        <dbReference type="Google" id="ProtNLM"/>
    </source>
</evidence>
<evidence type="ECO:0000313" key="3">
    <source>
        <dbReference type="Proteomes" id="UP001235343"/>
    </source>
</evidence>
<feature type="compositionally biased region" description="Polar residues" evidence="1">
    <location>
        <begin position="202"/>
        <end position="222"/>
    </location>
</feature>
<feature type="region of interest" description="Disordered" evidence="1">
    <location>
        <begin position="192"/>
        <end position="224"/>
    </location>
</feature>
<dbReference type="Gene3D" id="3.40.33.10">
    <property type="entry name" value="CAP"/>
    <property type="match status" value="1"/>
</dbReference>
<name>A0ABT7L2N5_9BACI</name>